<evidence type="ECO:0000256" key="1">
    <source>
        <dbReference type="ARBA" id="ARBA00010617"/>
    </source>
</evidence>
<evidence type="ECO:0000256" key="7">
    <source>
        <dbReference type="SAM" id="MobiDB-lite"/>
    </source>
</evidence>
<dbReference type="GO" id="GO:0020037">
    <property type="term" value="F:heme binding"/>
    <property type="evidence" value="ECO:0007669"/>
    <property type="project" value="InterPro"/>
</dbReference>
<dbReference type="InterPro" id="IPR001128">
    <property type="entry name" value="Cyt_P450"/>
</dbReference>
<dbReference type="InterPro" id="IPR002401">
    <property type="entry name" value="Cyt_P450_E_grp-I"/>
</dbReference>
<accession>A0A6V7NH57</accession>
<reference evidence="8" key="1">
    <citation type="submission" date="2020-07" db="EMBL/GenBank/DDBJ databases">
        <authorList>
            <person name="Lin J."/>
        </authorList>
    </citation>
    <scope>NUCLEOTIDE SEQUENCE</scope>
</reference>
<keyword evidence="6" id="KW-0503">Monooxygenase</keyword>
<dbReference type="Gene3D" id="1.10.630.10">
    <property type="entry name" value="Cytochrome P450"/>
    <property type="match status" value="1"/>
</dbReference>
<dbReference type="Pfam" id="PF00067">
    <property type="entry name" value="p450"/>
    <property type="match status" value="1"/>
</dbReference>
<feature type="region of interest" description="Disordered" evidence="7">
    <location>
        <begin position="440"/>
        <end position="500"/>
    </location>
</feature>
<dbReference type="PANTHER" id="PTHR47955:SF8">
    <property type="entry name" value="CYTOCHROME P450 71D11-LIKE"/>
    <property type="match status" value="1"/>
</dbReference>
<evidence type="ECO:0000256" key="3">
    <source>
        <dbReference type="ARBA" id="ARBA00022723"/>
    </source>
</evidence>
<gene>
    <name evidence="8" type="ORF">CB5_LOCUS975</name>
</gene>
<dbReference type="GO" id="GO:0005506">
    <property type="term" value="F:iron ion binding"/>
    <property type="evidence" value="ECO:0007669"/>
    <property type="project" value="InterPro"/>
</dbReference>
<dbReference type="EMBL" id="LR862138">
    <property type="protein sequence ID" value="CAD1817764.1"/>
    <property type="molecule type" value="Genomic_DNA"/>
</dbReference>
<evidence type="ECO:0000256" key="4">
    <source>
        <dbReference type="ARBA" id="ARBA00023002"/>
    </source>
</evidence>
<dbReference type="SUPFAM" id="SSF48264">
    <property type="entry name" value="Cytochrome P450"/>
    <property type="match status" value="1"/>
</dbReference>
<keyword evidence="2" id="KW-0349">Heme</keyword>
<evidence type="ECO:0000313" key="8">
    <source>
        <dbReference type="EMBL" id="CAD1817764.1"/>
    </source>
</evidence>
<keyword evidence="4" id="KW-0560">Oxidoreductase</keyword>
<keyword evidence="3" id="KW-0479">Metal-binding</keyword>
<dbReference type="FunFam" id="1.10.630.10:FF:000043">
    <property type="entry name" value="Cytochrome P450 99A2"/>
    <property type="match status" value="1"/>
</dbReference>
<evidence type="ECO:0000256" key="5">
    <source>
        <dbReference type="ARBA" id="ARBA00023004"/>
    </source>
</evidence>
<feature type="compositionally biased region" description="Basic and acidic residues" evidence="7">
    <location>
        <begin position="440"/>
        <end position="453"/>
    </location>
</feature>
<name>A0A6V7NH57_ANACO</name>
<organism evidence="8">
    <name type="scientific">Ananas comosus var. bracteatus</name>
    <name type="common">red pineapple</name>
    <dbReference type="NCBI Taxonomy" id="296719"/>
    <lineage>
        <taxon>Eukaryota</taxon>
        <taxon>Viridiplantae</taxon>
        <taxon>Streptophyta</taxon>
        <taxon>Embryophyta</taxon>
        <taxon>Tracheophyta</taxon>
        <taxon>Spermatophyta</taxon>
        <taxon>Magnoliopsida</taxon>
        <taxon>Liliopsida</taxon>
        <taxon>Poales</taxon>
        <taxon>Bromeliaceae</taxon>
        <taxon>Bromelioideae</taxon>
        <taxon>Ananas</taxon>
    </lineage>
</organism>
<evidence type="ECO:0000256" key="6">
    <source>
        <dbReference type="ARBA" id="ARBA00023033"/>
    </source>
</evidence>
<comment type="similarity">
    <text evidence="1">Belongs to the cytochrome P450 family.</text>
</comment>
<dbReference type="GO" id="GO:0004497">
    <property type="term" value="F:monooxygenase activity"/>
    <property type="evidence" value="ECO:0007669"/>
    <property type="project" value="UniProtKB-KW"/>
</dbReference>
<sequence>MHTPDRQIPRRRPVIERRTDLEAAPGPRALPLIGSMHHVARAHRGPAHWALRELARVHGPLMLLRMGHVRLAVASSPETAEAILRTQDLNFAFRPQLLVGQIVGYGCSDMVFSPYGLYYKQLRRICLTELLGPKRVRAFASIRKDEVAKLIEDISAAAAAGPKGSVVNLTRRLTTMTNAMISRAAFGGQNAQHHRFLEVAQSAVEAAAGFSVADAFPSLRFLDVLSGLRPRLQKVRRELDEVFDEIIEQHQQKKKNTADESEEEDLIDLLLRLKDNGDLEVPLSIDNIKAVILDLFLAGTDTSSALLQCIMSELIRNPKVMAKAQTEVREALKGDDGIVIEEAQVNELHYLKLVVKETLRLHPPVPLLLPRVCQSTCHVAGYEIPAGARIVVNAWAIARDPEHWSEPERFVPERFAAPALRITRGPASSTCRSALAADVPRDGVRAGQRERGPRGAAPPIRLARARRDDARGAQHGGGPRHHRGTEGRPRLGGHPRRSTMTLIFSLLEE</sequence>
<dbReference type="InterPro" id="IPR036396">
    <property type="entry name" value="Cyt_P450_sf"/>
</dbReference>
<dbReference type="PANTHER" id="PTHR47955">
    <property type="entry name" value="CYTOCHROME P450 FAMILY 71 PROTEIN"/>
    <property type="match status" value="1"/>
</dbReference>
<dbReference type="PRINTS" id="PR00463">
    <property type="entry name" value="EP450I"/>
</dbReference>
<protein>
    <submittedName>
        <fullName evidence="8">Uncharacterized protein</fullName>
    </submittedName>
</protein>
<proteinExistence type="inferred from homology"/>
<dbReference type="AlphaFoldDB" id="A0A6V7NH57"/>
<evidence type="ECO:0000256" key="2">
    <source>
        <dbReference type="ARBA" id="ARBA00022617"/>
    </source>
</evidence>
<dbReference type="GO" id="GO:0016705">
    <property type="term" value="F:oxidoreductase activity, acting on paired donors, with incorporation or reduction of molecular oxygen"/>
    <property type="evidence" value="ECO:0007669"/>
    <property type="project" value="InterPro"/>
</dbReference>
<keyword evidence="5" id="KW-0408">Iron</keyword>